<proteinExistence type="predicted"/>
<gene>
    <name evidence="2" type="ORF">EWB00_002448</name>
</gene>
<feature type="signal peptide" evidence="1">
    <location>
        <begin position="1"/>
        <end position="20"/>
    </location>
</feature>
<sequence>MRYFCMLLLLLLLTSENISVQNTYEDWKIKMNSFNNALYVTIESSEVNVSLPDIVLNTSLGHVEKWDDINNVKVIHASYCKPFIVQVSVNGTIINAQTFNFTPEYESLKDSWEQYLTTDNENGEVNHHCSFNSSIANACNISVVGRHQSGDEQCTYKKMDVDSTLSYLKPNTSYTFQCLDQFGYTEVSSISHEIGEQRNIFLERLNNISLPDPNEETCPDTRDLIKVENVTVATIPVGPIHLVSWNKISERYYKCLSHYVICRIHRRLKPKVTILSVIKYQVNGHLNNIIMDLADDQNYVYKVKAVFKNSIKTRFSDLVVTQTPKAVNHYCNCRSSSVDVHQTGIRVPALVLDRRAVILRKRNKF</sequence>
<accession>A0A4Z2DCL3</accession>
<evidence type="ECO:0000313" key="2">
    <source>
        <dbReference type="EMBL" id="TNN14237.1"/>
    </source>
</evidence>
<dbReference type="EMBL" id="SKCS01000180">
    <property type="protein sequence ID" value="TNN14237.1"/>
    <property type="molecule type" value="Genomic_DNA"/>
</dbReference>
<evidence type="ECO:0000313" key="3">
    <source>
        <dbReference type="Proteomes" id="UP000311919"/>
    </source>
</evidence>
<dbReference type="OrthoDB" id="6222054at2759"/>
<feature type="chain" id="PRO_5021339795" description="Fibronectin type-III domain-containing protein" evidence="1">
    <location>
        <begin position="21"/>
        <end position="365"/>
    </location>
</feature>
<dbReference type="Proteomes" id="UP000311919">
    <property type="component" value="Unassembled WGS sequence"/>
</dbReference>
<name>A0A4Z2DCL3_SCHJA</name>
<dbReference type="AlphaFoldDB" id="A0A4Z2DCL3"/>
<keyword evidence="1" id="KW-0732">Signal</keyword>
<comment type="caution">
    <text evidence="2">The sequence shown here is derived from an EMBL/GenBank/DDBJ whole genome shotgun (WGS) entry which is preliminary data.</text>
</comment>
<keyword evidence="3" id="KW-1185">Reference proteome</keyword>
<evidence type="ECO:0000256" key="1">
    <source>
        <dbReference type="SAM" id="SignalP"/>
    </source>
</evidence>
<evidence type="ECO:0008006" key="4">
    <source>
        <dbReference type="Google" id="ProtNLM"/>
    </source>
</evidence>
<organism evidence="2 3">
    <name type="scientific">Schistosoma japonicum</name>
    <name type="common">Blood fluke</name>
    <dbReference type="NCBI Taxonomy" id="6182"/>
    <lineage>
        <taxon>Eukaryota</taxon>
        <taxon>Metazoa</taxon>
        <taxon>Spiralia</taxon>
        <taxon>Lophotrochozoa</taxon>
        <taxon>Platyhelminthes</taxon>
        <taxon>Trematoda</taxon>
        <taxon>Digenea</taxon>
        <taxon>Strigeidida</taxon>
        <taxon>Schistosomatoidea</taxon>
        <taxon>Schistosomatidae</taxon>
        <taxon>Schistosoma</taxon>
    </lineage>
</organism>
<reference evidence="2 3" key="1">
    <citation type="submission" date="2019-03" db="EMBL/GenBank/DDBJ databases">
        <title>An improved genome assembly of the fluke Schistosoma japonicum.</title>
        <authorList>
            <person name="Hu W."/>
            <person name="Luo F."/>
            <person name="Yin M."/>
            <person name="Mo X."/>
            <person name="Sun C."/>
            <person name="Wu Q."/>
            <person name="Zhu B."/>
            <person name="Xiang M."/>
            <person name="Wang J."/>
            <person name="Wang Y."/>
            <person name="Zhang T."/>
            <person name="Xu B."/>
            <person name="Zheng H."/>
            <person name="Feng Z."/>
        </authorList>
    </citation>
    <scope>NUCLEOTIDE SEQUENCE [LARGE SCALE GENOMIC DNA]</scope>
    <source>
        <strain evidence="2">HuSjv2</strain>
        <tissue evidence="2">Worms</tissue>
    </source>
</reference>
<protein>
    <recommendedName>
        <fullName evidence="4">Fibronectin type-III domain-containing protein</fullName>
    </recommendedName>
</protein>